<protein>
    <submittedName>
        <fullName evidence="6">Pirin family protein</fullName>
    </submittedName>
</protein>
<feature type="region of interest" description="Disordered" evidence="3">
    <location>
        <begin position="347"/>
        <end position="378"/>
    </location>
</feature>
<dbReference type="PANTHER" id="PTHR13903:SF8">
    <property type="entry name" value="PIRIN"/>
    <property type="match status" value="1"/>
</dbReference>
<comment type="similarity">
    <text evidence="1 2">Belongs to the pirin family.</text>
</comment>
<dbReference type="InterPro" id="IPR011051">
    <property type="entry name" value="RmlC_Cupin_sf"/>
</dbReference>
<dbReference type="PANTHER" id="PTHR13903">
    <property type="entry name" value="PIRIN-RELATED"/>
    <property type="match status" value="1"/>
</dbReference>
<evidence type="ECO:0000259" key="4">
    <source>
        <dbReference type="Pfam" id="PF02678"/>
    </source>
</evidence>
<dbReference type="SUPFAM" id="SSF51182">
    <property type="entry name" value="RmlC-like cupins"/>
    <property type="match status" value="1"/>
</dbReference>
<dbReference type="Gene3D" id="2.60.120.10">
    <property type="entry name" value="Jelly Rolls"/>
    <property type="match status" value="2"/>
</dbReference>
<dbReference type="EMBL" id="CP104562">
    <property type="protein sequence ID" value="UXH80705.1"/>
    <property type="molecule type" value="Genomic_DNA"/>
</dbReference>
<accession>A0ABY6BAU6</accession>
<dbReference type="Proteomes" id="UP001064933">
    <property type="component" value="Chromosome"/>
</dbReference>
<reference evidence="6" key="1">
    <citation type="submission" date="2022-10" db="EMBL/GenBank/DDBJ databases">
        <title>Characterization and whole genome sequencing of a new Roseateles species, isolated from fresh water.</title>
        <authorList>
            <person name="Guliayeva D.Y."/>
            <person name="Akhremchuk A.E."/>
            <person name="Sikolenko M.A."/>
            <person name="Valentovich L.N."/>
            <person name="Sidarenka A.V."/>
        </authorList>
    </citation>
    <scope>NUCLEOTIDE SEQUENCE</scope>
    <source>
        <strain evidence="6">BIM B-1768</strain>
    </source>
</reference>
<feature type="compositionally biased region" description="Basic and acidic residues" evidence="3">
    <location>
        <begin position="356"/>
        <end position="378"/>
    </location>
</feature>
<keyword evidence="7" id="KW-1185">Reference proteome</keyword>
<evidence type="ECO:0000313" key="7">
    <source>
        <dbReference type="Proteomes" id="UP001064933"/>
    </source>
</evidence>
<evidence type="ECO:0000313" key="6">
    <source>
        <dbReference type="EMBL" id="UXH80705.1"/>
    </source>
</evidence>
<sequence length="378" mass="41208">MTNHDQDHPAHRADPASAASSIVSVAPLGMPWETLDPFLFCVHHDDAYPPGNGRYGPDPALLAGRQIGSDFSGKNGWSMYHGQQVPGFPAHPHRGFETVTIVRKGRIDHSDSLGAGARFGGGDVQWLTAGKGIVHAEMFPLLRTDQPNALELFQIWLNLPADSKMVEPHFTMFWSQDIPRQTFLDDAGHATEVVIIAGALPVPDSSNGHGSAPDSLHGGVAKPLAPPPDSWASRLHSDLAMWTLRMAPGARWVLPPALGDGTRRKLYFFAGSRIRVDGQSVPVSSSIEVRAGATVELVNGDEPGELLMLQGRPIGEPVAQYGPFVMNTEQELRQAFEDYRRTEFGGWPWPDTAPVHGEEDGRFARHADGRTERHPSQD</sequence>
<name>A0ABY6BAU6_9BURK</name>
<organism evidence="6 7">
    <name type="scientific">Roseateles amylovorans</name>
    <dbReference type="NCBI Taxonomy" id="2978473"/>
    <lineage>
        <taxon>Bacteria</taxon>
        <taxon>Pseudomonadati</taxon>
        <taxon>Pseudomonadota</taxon>
        <taxon>Betaproteobacteria</taxon>
        <taxon>Burkholderiales</taxon>
        <taxon>Sphaerotilaceae</taxon>
        <taxon>Roseateles</taxon>
    </lineage>
</organism>
<evidence type="ECO:0000256" key="3">
    <source>
        <dbReference type="SAM" id="MobiDB-lite"/>
    </source>
</evidence>
<proteinExistence type="inferred from homology"/>
<dbReference type="InterPro" id="IPR003829">
    <property type="entry name" value="Pirin_N_dom"/>
</dbReference>
<dbReference type="Pfam" id="PF02678">
    <property type="entry name" value="Pirin"/>
    <property type="match status" value="1"/>
</dbReference>
<dbReference type="InterPro" id="IPR012093">
    <property type="entry name" value="Pirin"/>
</dbReference>
<feature type="domain" description="Pirin C-terminal" evidence="5">
    <location>
        <begin position="242"/>
        <end position="345"/>
    </location>
</feature>
<dbReference type="InterPro" id="IPR014710">
    <property type="entry name" value="RmlC-like_jellyroll"/>
</dbReference>
<dbReference type="InterPro" id="IPR008778">
    <property type="entry name" value="Pirin_C_dom"/>
</dbReference>
<evidence type="ECO:0000256" key="2">
    <source>
        <dbReference type="RuleBase" id="RU003457"/>
    </source>
</evidence>
<evidence type="ECO:0000256" key="1">
    <source>
        <dbReference type="ARBA" id="ARBA00008416"/>
    </source>
</evidence>
<feature type="domain" description="Pirin N-terminal" evidence="4">
    <location>
        <begin position="81"/>
        <end position="157"/>
    </location>
</feature>
<gene>
    <name evidence="6" type="ORF">N4261_12845</name>
</gene>
<evidence type="ECO:0000259" key="5">
    <source>
        <dbReference type="Pfam" id="PF05726"/>
    </source>
</evidence>
<dbReference type="RefSeq" id="WP_261760522.1">
    <property type="nucleotide sequence ID" value="NZ_CP104562.2"/>
</dbReference>
<dbReference type="Pfam" id="PF05726">
    <property type="entry name" value="Pirin_C"/>
    <property type="match status" value="1"/>
</dbReference>